<sequence>MSMTISGKRPLEFLKFFDEVARDRTTTEQGVGDEKGLEICTAAATSPRRKPMRKRRYVHFSENHRWSLSHTAQQEHSKPSKRREK</sequence>
<evidence type="ECO:0000256" key="1">
    <source>
        <dbReference type="SAM" id="MobiDB-lite"/>
    </source>
</evidence>
<dbReference type="AlphaFoldDB" id="A0A8S9PQ47"/>
<proteinExistence type="predicted"/>
<dbReference type="Proteomes" id="UP000712600">
    <property type="component" value="Unassembled WGS sequence"/>
</dbReference>
<evidence type="ECO:0000313" key="3">
    <source>
        <dbReference type="Proteomes" id="UP000712600"/>
    </source>
</evidence>
<protein>
    <submittedName>
        <fullName evidence="2">Uncharacterized protein</fullName>
    </submittedName>
</protein>
<name>A0A8S9PQ47_BRACR</name>
<dbReference type="EMBL" id="QGKX02001347">
    <property type="protein sequence ID" value="KAF3522000.1"/>
    <property type="molecule type" value="Genomic_DNA"/>
</dbReference>
<reference evidence="2" key="1">
    <citation type="submission" date="2019-12" db="EMBL/GenBank/DDBJ databases">
        <title>Genome sequencing and annotation of Brassica cretica.</title>
        <authorList>
            <person name="Studholme D.J."/>
            <person name="Sarris P."/>
        </authorList>
    </citation>
    <scope>NUCLEOTIDE SEQUENCE</scope>
    <source>
        <strain evidence="2">PFS-109/04</strain>
        <tissue evidence="2">Leaf</tissue>
    </source>
</reference>
<feature type="region of interest" description="Disordered" evidence="1">
    <location>
        <begin position="61"/>
        <end position="85"/>
    </location>
</feature>
<organism evidence="2 3">
    <name type="scientific">Brassica cretica</name>
    <name type="common">Mustard</name>
    <dbReference type="NCBI Taxonomy" id="69181"/>
    <lineage>
        <taxon>Eukaryota</taxon>
        <taxon>Viridiplantae</taxon>
        <taxon>Streptophyta</taxon>
        <taxon>Embryophyta</taxon>
        <taxon>Tracheophyta</taxon>
        <taxon>Spermatophyta</taxon>
        <taxon>Magnoliopsida</taxon>
        <taxon>eudicotyledons</taxon>
        <taxon>Gunneridae</taxon>
        <taxon>Pentapetalae</taxon>
        <taxon>rosids</taxon>
        <taxon>malvids</taxon>
        <taxon>Brassicales</taxon>
        <taxon>Brassicaceae</taxon>
        <taxon>Brassiceae</taxon>
        <taxon>Brassica</taxon>
    </lineage>
</organism>
<accession>A0A8S9PQ47</accession>
<evidence type="ECO:0000313" key="2">
    <source>
        <dbReference type="EMBL" id="KAF3522000.1"/>
    </source>
</evidence>
<gene>
    <name evidence="2" type="ORF">F2Q69_00049772</name>
</gene>
<comment type="caution">
    <text evidence="2">The sequence shown here is derived from an EMBL/GenBank/DDBJ whole genome shotgun (WGS) entry which is preliminary data.</text>
</comment>